<evidence type="ECO:0000256" key="2">
    <source>
        <dbReference type="ARBA" id="ARBA00022777"/>
    </source>
</evidence>
<comment type="caution">
    <text evidence="4">The sequence shown here is derived from an EMBL/GenBank/DDBJ whole genome shotgun (WGS) entry which is preliminary data.</text>
</comment>
<dbReference type="PANTHER" id="PTHR10584:SF166">
    <property type="entry name" value="RIBOKINASE"/>
    <property type="match status" value="1"/>
</dbReference>
<name>A0A1F6WQW2_9BACT</name>
<evidence type="ECO:0000313" key="5">
    <source>
        <dbReference type="Proteomes" id="UP000178184"/>
    </source>
</evidence>
<gene>
    <name evidence="4" type="ORF">A2903_02960</name>
</gene>
<sequence length="338" mass="37590">MNNIANENTQHIQFLGIGDMVTDAFIELKDAEVHCNINNSSCELCVKFGQKVPYESVVEIRAVGNSANAVCSASRLGLVSAIVTAVGDDRFGDEAIQTLQNENIVTDFVYKDIRYPTNYHYVLRYGPERTILIKHAPFFYTLPNENTTVDWVYFSSIGEHALAFHTEIANWLKMRPNTKLAFQPGTFQIKAGTELLKDIYQNTEIFFCNLQESQTILKTKETNIKELLKDIHNLGPKIVVITDGPNGLTASDGSNIYSLPMYPDPKPPIDRTGAGDATSSTITAMIANGMSLKDALLYGPVNSMSVVQYIGAREGLLTREKIEEYLKSAPENYKVTEI</sequence>
<evidence type="ECO:0000256" key="1">
    <source>
        <dbReference type="ARBA" id="ARBA00022679"/>
    </source>
</evidence>
<dbReference type="EMBL" id="MFUO01000010">
    <property type="protein sequence ID" value="OGI84135.1"/>
    <property type="molecule type" value="Genomic_DNA"/>
</dbReference>
<protein>
    <recommendedName>
        <fullName evidence="3">Carbohydrate kinase PfkB domain-containing protein</fullName>
    </recommendedName>
</protein>
<dbReference type="STRING" id="1801764.A2903_02960"/>
<dbReference type="Gene3D" id="3.40.1190.20">
    <property type="match status" value="1"/>
</dbReference>
<dbReference type="PANTHER" id="PTHR10584">
    <property type="entry name" value="SUGAR KINASE"/>
    <property type="match status" value="1"/>
</dbReference>
<dbReference type="Proteomes" id="UP000178184">
    <property type="component" value="Unassembled WGS sequence"/>
</dbReference>
<dbReference type="GO" id="GO:0005829">
    <property type="term" value="C:cytosol"/>
    <property type="evidence" value="ECO:0007669"/>
    <property type="project" value="TreeGrafter"/>
</dbReference>
<proteinExistence type="predicted"/>
<evidence type="ECO:0000313" key="4">
    <source>
        <dbReference type="EMBL" id="OGI84135.1"/>
    </source>
</evidence>
<dbReference type="SUPFAM" id="SSF53613">
    <property type="entry name" value="Ribokinase-like"/>
    <property type="match status" value="1"/>
</dbReference>
<accession>A0A1F6WQW2</accession>
<reference evidence="4 5" key="1">
    <citation type="journal article" date="2016" name="Nat. Commun.">
        <title>Thousands of microbial genomes shed light on interconnected biogeochemical processes in an aquifer system.</title>
        <authorList>
            <person name="Anantharaman K."/>
            <person name="Brown C.T."/>
            <person name="Hug L.A."/>
            <person name="Sharon I."/>
            <person name="Castelle C.J."/>
            <person name="Probst A.J."/>
            <person name="Thomas B.C."/>
            <person name="Singh A."/>
            <person name="Wilkins M.J."/>
            <person name="Karaoz U."/>
            <person name="Brodie E.L."/>
            <person name="Williams K.H."/>
            <person name="Hubbard S.S."/>
            <person name="Banfield J.F."/>
        </authorList>
    </citation>
    <scope>NUCLEOTIDE SEQUENCE [LARGE SCALE GENOMIC DNA]</scope>
</reference>
<keyword evidence="1" id="KW-0808">Transferase</keyword>
<evidence type="ECO:0000259" key="3">
    <source>
        <dbReference type="Pfam" id="PF00294"/>
    </source>
</evidence>
<dbReference type="GO" id="GO:0016301">
    <property type="term" value="F:kinase activity"/>
    <property type="evidence" value="ECO:0007669"/>
    <property type="project" value="UniProtKB-KW"/>
</dbReference>
<keyword evidence="2" id="KW-0418">Kinase</keyword>
<dbReference type="AlphaFoldDB" id="A0A1F6WQW2"/>
<organism evidence="4 5">
    <name type="scientific">Candidatus Nomurabacteria bacterium RIFCSPLOWO2_01_FULL_33_17</name>
    <dbReference type="NCBI Taxonomy" id="1801764"/>
    <lineage>
        <taxon>Bacteria</taxon>
        <taxon>Candidatus Nomuraibacteriota</taxon>
    </lineage>
</organism>
<dbReference type="InterPro" id="IPR029056">
    <property type="entry name" value="Ribokinase-like"/>
</dbReference>
<dbReference type="Pfam" id="PF00294">
    <property type="entry name" value="PfkB"/>
    <property type="match status" value="1"/>
</dbReference>
<dbReference type="InterPro" id="IPR011611">
    <property type="entry name" value="PfkB_dom"/>
</dbReference>
<feature type="domain" description="Carbohydrate kinase PfkB" evidence="3">
    <location>
        <begin position="48"/>
        <end position="316"/>
    </location>
</feature>